<dbReference type="PROSITE" id="PS50206">
    <property type="entry name" value="RHODANESE_3"/>
    <property type="match status" value="2"/>
</dbReference>
<dbReference type="eggNOG" id="COG0607">
    <property type="taxonomic scope" value="Bacteria"/>
</dbReference>
<dbReference type="PROSITE" id="PS51257">
    <property type="entry name" value="PROKAR_LIPOPROTEIN"/>
    <property type="match status" value="1"/>
</dbReference>
<dbReference type="InterPro" id="IPR001763">
    <property type="entry name" value="Rhodanese-like_dom"/>
</dbReference>
<accession>Q73PG0</accession>
<dbReference type="STRING" id="243275.TDE_0839"/>
<evidence type="ECO:0000313" key="2">
    <source>
        <dbReference type="EMBL" id="AAS11330.1"/>
    </source>
</evidence>
<gene>
    <name evidence="2" type="ordered locus">TDE_0839</name>
</gene>
<dbReference type="EMBL" id="AE017226">
    <property type="protein sequence ID" value="AAS11330.1"/>
    <property type="molecule type" value="Genomic_DNA"/>
</dbReference>
<evidence type="ECO:0000259" key="1">
    <source>
        <dbReference type="PROSITE" id="PS50206"/>
    </source>
</evidence>
<dbReference type="HOGENOM" id="CLU_097478_0_0_12"/>
<dbReference type="AlphaFoldDB" id="Q73PG0"/>
<feature type="domain" description="Rhodanese" evidence="1">
    <location>
        <begin position="42"/>
        <end position="120"/>
    </location>
</feature>
<dbReference type="OrthoDB" id="9800872at2"/>
<dbReference type="PATRIC" id="fig|243275.7.peg.808"/>
<proteinExistence type="predicted"/>
<evidence type="ECO:0000313" key="3">
    <source>
        <dbReference type="Proteomes" id="UP000008212"/>
    </source>
</evidence>
<dbReference type="SUPFAM" id="SSF52821">
    <property type="entry name" value="Rhodanese/Cell cycle control phosphatase"/>
    <property type="match status" value="2"/>
</dbReference>
<dbReference type="Proteomes" id="UP000008212">
    <property type="component" value="Chromosome"/>
</dbReference>
<dbReference type="Gene3D" id="3.40.250.10">
    <property type="entry name" value="Rhodanese-like domain"/>
    <property type="match status" value="2"/>
</dbReference>
<dbReference type="PANTHER" id="PTHR43031">
    <property type="entry name" value="FAD-DEPENDENT OXIDOREDUCTASE"/>
    <property type="match status" value="1"/>
</dbReference>
<feature type="domain" description="Rhodanese" evidence="1">
    <location>
        <begin position="142"/>
        <end position="228"/>
    </location>
</feature>
<dbReference type="InterPro" id="IPR036873">
    <property type="entry name" value="Rhodanese-like_dom_sf"/>
</dbReference>
<dbReference type="Pfam" id="PF00581">
    <property type="entry name" value="Rhodanese"/>
    <property type="match status" value="2"/>
</dbReference>
<name>Q73PG0_TREDE</name>
<dbReference type="PaxDb" id="243275-TDE_0839"/>
<dbReference type="PANTHER" id="PTHR43031:SF16">
    <property type="entry name" value="OXIDOREDUCTASE"/>
    <property type="match status" value="1"/>
</dbReference>
<organism evidence="2 3">
    <name type="scientific">Treponema denticola (strain ATCC 35405 / DSM 14222 / CIP 103919 / JCM 8153 / KCTC 15104)</name>
    <dbReference type="NCBI Taxonomy" id="243275"/>
    <lineage>
        <taxon>Bacteria</taxon>
        <taxon>Pseudomonadati</taxon>
        <taxon>Spirochaetota</taxon>
        <taxon>Spirochaetia</taxon>
        <taxon>Spirochaetales</taxon>
        <taxon>Treponemataceae</taxon>
        <taxon>Treponema</taxon>
    </lineage>
</organism>
<dbReference type="CDD" id="cd00158">
    <property type="entry name" value="RHOD"/>
    <property type="match status" value="2"/>
</dbReference>
<protein>
    <submittedName>
        <fullName evidence="2">Rhodanese-like domain protein</fullName>
    </submittedName>
</protein>
<keyword evidence="3" id="KW-1185">Reference proteome</keyword>
<reference evidence="2 3" key="1">
    <citation type="journal article" date="2004" name="Proc. Natl. Acad. Sci. U.S.A.">
        <title>Comparison of the genome of the oral pathogen Treponema denticola with other spirochete genomes.</title>
        <authorList>
            <person name="Seshadri R."/>
            <person name="Myers G.S."/>
            <person name="Tettelin H."/>
            <person name="Eisen J.A."/>
            <person name="Heidelberg J.F."/>
            <person name="Dodson R.J."/>
            <person name="Davidsen T.M."/>
            <person name="DeBoy R.T."/>
            <person name="Fouts D.E."/>
            <person name="Haft D.H."/>
            <person name="Selengut J."/>
            <person name="Ren Q."/>
            <person name="Brinkac L.M."/>
            <person name="Madupu R."/>
            <person name="Kolonay J."/>
            <person name="Durkin S.A."/>
            <person name="Daugherty S.C."/>
            <person name="Shetty J."/>
            <person name="Shvartsbeyn A."/>
            <person name="Gebregeorgis E."/>
            <person name="Geer K."/>
            <person name="Tsegaye G."/>
            <person name="Malek J."/>
            <person name="Ayodeji B."/>
            <person name="Shatsman S."/>
            <person name="McLeod M.P."/>
            <person name="Smajs D."/>
            <person name="Howell J.K."/>
            <person name="Pal S."/>
            <person name="Amin A."/>
            <person name="Vashisth P."/>
            <person name="McNeill T.Z."/>
            <person name="Xiang Q."/>
            <person name="Sodergren E."/>
            <person name="Baca E."/>
            <person name="Weinstock G.M."/>
            <person name="Norris S.J."/>
            <person name="Fraser C.M."/>
            <person name="Paulsen I.T."/>
        </authorList>
    </citation>
    <scope>NUCLEOTIDE SEQUENCE [LARGE SCALE GENOMIC DNA]</scope>
    <source>
        <strain evidence="3">ATCC 35405 / DSM 14222 / CIP 103919 / JCM 8153 / KCTC 15104</strain>
    </source>
</reference>
<dbReference type="SMART" id="SM00450">
    <property type="entry name" value="RHOD"/>
    <property type="match status" value="2"/>
</dbReference>
<dbReference type="InterPro" id="IPR050229">
    <property type="entry name" value="GlpE_sulfurtransferase"/>
</dbReference>
<dbReference type="GeneID" id="2739616"/>
<dbReference type="KEGG" id="tde:TDE_0839"/>
<sequence>MKIRFLLFIVLIVNISLISCGIEVEVEDVKGSRLEYLNSDSNKDSILVIDVRPYDKYKQGHLSHAINIPLNEIKNRLREITDWKDKPVYVYSETNDESFKAAEILVGNRFSQIYNAEGVNQYNYKTVTYNSVRGIVFEEMLKDPDALILDCRTKSFYDIGHIEGAISFPIFEIENNLDKIPDKNKKLLLYCNVGTASSRAAYELSNLGYTKIYNSIDGVAEYPFKLVREEEEDKN</sequence>
<dbReference type="RefSeq" id="WP_002682098.1">
    <property type="nucleotide sequence ID" value="NC_002967.9"/>
</dbReference>